<accession>A0A095VQC5</accession>
<evidence type="ECO:0000313" key="3">
    <source>
        <dbReference type="Proteomes" id="UP000029640"/>
    </source>
</evidence>
<evidence type="ECO:0000256" key="1">
    <source>
        <dbReference type="SAM" id="SignalP"/>
    </source>
</evidence>
<dbReference type="AlphaFoldDB" id="A0A095VQC5"/>
<dbReference type="EMBL" id="AUVB01000058">
    <property type="protein sequence ID" value="KGE03328.1"/>
    <property type="molecule type" value="Genomic_DNA"/>
</dbReference>
<keyword evidence="1" id="KW-0732">Signal</keyword>
<comment type="caution">
    <text evidence="2">The sequence shown here is derived from an EMBL/GenBank/DDBJ whole genome shotgun (WGS) entry which is preliminary data.</text>
</comment>
<dbReference type="STRING" id="1265313.HRUBRA_02078"/>
<feature type="chain" id="PRO_5001920016" evidence="1">
    <location>
        <begin position="24"/>
        <end position="229"/>
    </location>
</feature>
<dbReference type="PATRIC" id="fig|1265313.6.peg.2048"/>
<sequence>MKARLAVAIAAAIAAGGALTARAHEAGDIIIRAGIVNVDPSGDSESIVLPTEPVTVLPGGVDVNDDTQLSIIGTWMVTDYWGLELLAATPFEHDITQPDLGIDAGSTKHLPPTLSLQWYPRGDSEGWQPYVGVGVNYTYFFDEDVDPALTGALGSVLGASSAQLELEDSFGLAGQVGVDIPLNDNWMLNAGVWYIDIGTTADVRTDVGTVSFDVDIDPWVYNVGIAYKF</sequence>
<dbReference type="InterPro" id="IPR005618">
    <property type="entry name" value="OMPW"/>
</dbReference>
<proteinExistence type="predicted"/>
<name>A0A095VQC5_9GAMM</name>
<dbReference type="InterPro" id="IPR011250">
    <property type="entry name" value="OMP/PagP_B-barrel"/>
</dbReference>
<evidence type="ECO:0000313" key="2">
    <source>
        <dbReference type="EMBL" id="KGE03328.1"/>
    </source>
</evidence>
<dbReference type="OrthoDB" id="9807574at2"/>
<dbReference type="GO" id="GO:0019867">
    <property type="term" value="C:outer membrane"/>
    <property type="evidence" value="ECO:0007669"/>
    <property type="project" value="InterPro"/>
</dbReference>
<dbReference type="Gene3D" id="2.40.160.20">
    <property type="match status" value="1"/>
</dbReference>
<dbReference type="HOGENOM" id="CLU_042505_1_1_6"/>
<dbReference type="RefSeq" id="WP_035517364.1">
    <property type="nucleotide sequence ID" value="NZ_KN234778.1"/>
</dbReference>
<organism evidence="2 3">
    <name type="scientific">Pseudohaliea rubra DSM 19751</name>
    <dbReference type="NCBI Taxonomy" id="1265313"/>
    <lineage>
        <taxon>Bacteria</taxon>
        <taxon>Pseudomonadati</taxon>
        <taxon>Pseudomonadota</taxon>
        <taxon>Gammaproteobacteria</taxon>
        <taxon>Cellvibrionales</taxon>
        <taxon>Halieaceae</taxon>
        <taxon>Pseudohaliea</taxon>
    </lineage>
</organism>
<protein>
    <submittedName>
        <fullName evidence="2">Outer membrane protein W</fullName>
    </submittedName>
</protein>
<reference evidence="2 3" key="1">
    <citation type="journal article" date="2014" name="Genome Announc.">
        <title>Genome Sequence of Gammaproteobacterial Pseudohaliea rubra Type Strain DSM 19751, Isolated from Coastal Seawater of the Mediterranean Sea.</title>
        <authorList>
            <person name="Spring S."/>
            <person name="Fiebig A."/>
            <person name="Riedel T."/>
            <person name="Goker M."/>
            <person name="Klenk H.P."/>
        </authorList>
    </citation>
    <scope>NUCLEOTIDE SEQUENCE [LARGE SCALE GENOMIC DNA]</scope>
    <source>
        <strain evidence="2 3">DSM 19751</strain>
    </source>
</reference>
<dbReference type="PANTHER" id="PTHR36920">
    <property type="match status" value="1"/>
</dbReference>
<feature type="signal peptide" evidence="1">
    <location>
        <begin position="1"/>
        <end position="23"/>
    </location>
</feature>
<keyword evidence="3" id="KW-1185">Reference proteome</keyword>
<dbReference type="Proteomes" id="UP000029640">
    <property type="component" value="Unassembled WGS sequence"/>
</dbReference>
<dbReference type="Pfam" id="PF03922">
    <property type="entry name" value="OmpW"/>
    <property type="match status" value="1"/>
</dbReference>
<dbReference type="GO" id="GO:0055085">
    <property type="term" value="P:transmembrane transport"/>
    <property type="evidence" value="ECO:0007669"/>
    <property type="project" value="TreeGrafter"/>
</dbReference>
<dbReference type="eggNOG" id="COG3047">
    <property type="taxonomic scope" value="Bacteria"/>
</dbReference>
<dbReference type="PANTHER" id="PTHR36920:SF1">
    <property type="entry name" value="OUTER MEMBRANE PROTEIN W"/>
    <property type="match status" value="1"/>
</dbReference>
<gene>
    <name evidence="2" type="ORF">HRUBRA_02078</name>
</gene>
<dbReference type="SUPFAM" id="SSF56925">
    <property type="entry name" value="OMPA-like"/>
    <property type="match status" value="1"/>
</dbReference>